<dbReference type="AlphaFoldDB" id="A0A6G1GB77"/>
<reference evidence="3" key="2">
    <citation type="submission" date="2020-04" db="EMBL/GenBank/DDBJ databases">
        <authorList>
            <consortium name="NCBI Genome Project"/>
        </authorList>
    </citation>
    <scope>NUCLEOTIDE SEQUENCE</scope>
    <source>
        <strain evidence="3">CBS 781.70</strain>
    </source>
</reference>
<dbReference type="EMBL" id="ML975152">
    <property type="protein sequence ID" value="KAF1815160.1"/>
    <property type="molecule type" value="Genomic_DNA"/>
</dbReference>
<dbReference type="Proteomes" id="UP000504638">
    <property type="component" value="Unplaced"/>
</dbReference>
<reference evidence="3" key="3">
    <citation type="submission" date="2025-04" db="UniProtKB">
        <authorList>
            <consortium name="RefSeq"/>
        </authorList>
    </citation>
    <scope>IDENTIFICATION</scope>
    <source>
        <strain evidence="3">CBS 781.70</strain>
    </source>
</reference>
<evidence type="ECO:0000313" key="2">
    <source>
        <dbReference type="Proteomes" id="UP000504638"/>
    </source>
</evidence>
<accession>A0A6G1GB77</accession>
<proteinExistence type="predicted"/>
<dbReference type="GeneID" id="54415252"/>
<evidence type="ECO:0000313" key="3">
    <source>
        <dbReference type="RefSeq" id="XP_033536791.1"/>
    </source>
</evidence>
<dbReference type="RefSeq" id="XP_033536791.1">
    <property type="nucleotide sequence ID" value="XM_033674682.1"/>
</dbReference>
<gene>
    <name evidence="1 3" type="ORF">P152DRAFT_247795</name>
</gene>
<name>A0A6G1GB77_9PEZI</name>
<evidence type="ECO:0000313" key="1">
    <source>
        <dbReference type="EMBL" id="KAF1815160.1"/>
    </source>
</evidence>
<organism evidence="1">
    <name type="scientific">Eremomyces bilateralis CBS 781.70</name>
    <dbReference type="NCBI Taxonomy" id="1392243"/>
    <lineage>
        <taxon>Eukaryota</taxon>
        <taxon>Fungi</taxon>
        <taxon>Dikarya</taxon>
        <taxon>Ascomycota</taxon>
        <taxon>Pezizomycotina</taxon>
        <taxon>Dothideomycetes</taxon>
        <taxon>Dothideomycetes incertae sedis</taxon>
        <taxon>Eremomycetales</taxon>
        <taxon>Eremomycetaceae</taxon>
        <taxon>Eremomyces</taxon>
    </lineage>
</organism>
<protein>
    <submittedName>
        <fullName evidence="1 3">Uncharacterized protein</fullName>
    </submittedName>
</protein>
<reference evidence="1 3" key="1">
    <citation type="submission" date="2020-01" db="EMBL/GenBank/DDBJ databases">
        <authorList>
            <consortium name="DOE Joint Genome Institute"/>
            <person name="Haridas S."/>
            <person name="Albert R."/>
            <person name="Binder M."/>
            <person name="Bloem J."/>
            <person name="Labutti K."/>
            <person name="Salamov A."/>
            <person name="Andreopoulos B."/>
            <person name="Baker S.E."/>
            <person name="Barry K."/>
            <person name="Bills G."/>
            <person name="Bluhm B.H."/>
            <person name="Cannon C."/>
            <person name="Castanera R."/>
            <person name="Culley D.E."/>
            <person name="Daum C."/>
            <person name="Ezra D."/>
            <person name="Gonzalez J.B."/>
            <person name="Henrissat B."/>
            <person name="Kuo A."/>
            <person name="Liang C."/>
            <person name="Lipzen A."/>
            <person name="Lutzoni F."/>
            <person name="Magnuson J."/>
            <person name="Mondo S."/>
            <person name="Nolan M."/>
            <person name="Ohm R."/>
            <person name="Pangilinan J."/>
            <person name="Park H.-J."/>
            <person name="Ramirez L."/>
            <person name="Alfaro M."/>
            <person name="Sun H."/>
            <person name="Tritt A."/>
            <person name="Yoshinaga Y."/>
            <person name="Zwiers L.-H."/>
            <person name="Turgeon B.G."/>
            <person name="Goodwin S.B."/>
            <person name="Spatafora J.W."/>
            <person name="Crous P.W."/>
            <person name="Grigoriev I.V."/>
        </authorList>
    </citation>
    <scope>NUCLEOTIDE SEQUENCE</scope>
    <source>
        <strain evidence="1 3">CBS 781.70</strain>
    </source>
</reference>
<keyword evidence="2" id="KW-1185">Reference proteome</keyword>
<sequence length="177" mass="19455">MATGVDFPNHFDTWGGLGQTMSSKVIKLIHSTTSGVALIDLYSQHRLDDSHSVCAVRGDAASTLPSLVLVYSQRLMTTTWLAISPFKTSDARSKFKQQEGYESESGRRLDERVACDGEKEIKIIACPGSFVALSVTRRDRQSVSREILGPLFVLSRCPRQSVCDPILDSWWGSGSDA</sequence>